<proteinExistence type="predicted"/>
<name>A0A8J3TD88_9ACTN</name>
<sequence length="67" mass="6968">MTHYADTNIATKGVSRPVKGTGVRQSIHPDGGSPYPWEFGAGTADGGDSAPRRPADVTGRSMADQIP</sequence>
<accession>A0A8J3TD88</accession>
<evidence type="ECO:0000313" key="3">
    <source>
        <dbReference type="Proteomes" id="UP000634476"/>
    </source>
</evidence>
<dbReference type="EMBL" id="BOOK01000064">
    <property type="protein sequence ID" value="GII05224.1"/>
    <property type="molecule type" value="Genomic_DNA"/>
</dbReference>
<protein>
    <submittedName>
        <fullName evidence="2">Uncharacterized protein</fullName>
    </submittedName>
</protein>
<evidence type="ECO:0000313" key="2">
    <source>
        <dbReference type="EMBL" id="GII05224.1"/>
    </source>
</evidence>
<gene>
    <name evidence="2" type="ORF">Pta02_72320</name>
</gene>
<comment type="caution">
    <text evidence="2">The sequence shown here is derived from an EMBL/GenBank/DDBJ whole genome shotgun (WGS) entry which is preliminary data.</text>
</comment>
<dbReference type="Proteomes" id="UP000634476">
    <property type="component" value="Unassembled WGS sequence"/>
</dbReference>
<organism evidence="2 3">
    <name type="scientific">Planobispora takensis</name>
    <dbReference type="NCBI Taxonomy" id="1367882"/>
    <lineage>
        <taxon>Bacteria</taxon>
        <taxon>Bacillati</taxon>
        <taxon>Actinomycetota</taxon>
        <taxon>Actinomycetes</taxon>
        <taxon>Streptosporangiales</taxon>
        <taxon>Streptosporangiaceae</taxon>
        <taxon>Planobispora</taxon>
    </lineage>
</organism>
<evidence type="ECO:0000256" key="1">
    <source>
        <dbReference type="SAM" id="MobiDB-lite"/>
    </source>
</evidence>
<dbReference type="AlphaFoldDB" id="A0A8J3TD88"/>
<reference evidence="2" key="1">
    <citation type="submission" date="2021-01" db="EMBL/GenBank/DDBJ databases">
        <title>Whole genome shotgun sequence of Planobispora takensis NBRC 109077.</title>
        <authorList>
            <person name="Komaki H."/>
            <person name="Tamura T."/>
        </authorList>
    </citation>
    <scope>NUCLEOTIDE SEQUENCE</scope>
    <source>
        <strain evidence="2">NBRC 109077</strain>
    </source>
</reference>
<keyword evidence="3" id="KW-1185">Reference proteome</keyword>
<feature type="region of interest" description="Disordered" evidence="1">
    <location>
        <begin position="1"/>
        <end position="67"/>
    </location>
</feature>